<keyword evidence="2" id="KW-1185">Reference proteome</keyword>
<sequence length="426" mass="49082">MSQNNFFYNIEKSFVVTIIGVLLLFAGSVAVTLLAPRYVDPTWTHPTSDYQVQMYEVMDPHVYISSAPLKTNEVQTVFHLKSDHMLLAFKEDPTVRIIAPKELQKYITTVDDHTLKLTSRLLLLRIPVAQSGKEYNPVEIAQTKQIELQKAWENANPDWEKEDLPKPRYTLLELYDPGTSEAFALAPLQGILQDWVDRDFKILDESIKQPYHQSEGVIYVHNPIEYRISYYTFGEEKGWQYDPKGESIKNIQELRGHALGFRSRQEFIHEGEQIYAAEGCWYCHTDQTRTLVQDVVLNGSDSFPAPPSSANEYIYQYITFPGTRRIGPDLSRVGIKKPSRDWHMSHFWSPKTASKGSIMPSFQHFFDFDPRGTSKAGMGVPNHRFEAIFQYLMTKGTRITPPTQAWWTGKDPIQTIEIIEGLRRLP</sequence>
<dbReference type="InterPro" id="IPR003468">
    <property type="entry name" value="Cyt_c_oxidase_monohaem-su/FixO"/>
</dbReference>
<dbReference type="HOGENOM" id="CLU_643800_0_0_0"/>
<protein>
    <submittedName>
        <fullName evidence="1">Uncharacterized protein</fullName>
    </submittedName>
</protein>
<dbReference type="AlphaFoldDB" id="F8KV93"/>
<evidence type="ECO:0000313" key="1">
    <source>
        <dbReference type="EMBL" id="CCB87615.1"/>
    </source>
</evidence>
<gene>
    <name evidence="1" type="ordered locus">PUV_26650</name>
</gene>
<dbReference type="EMBL" id="FR872580">
    <property type="protein sequence ID" value="CCB87615.1"/>
    <property type="molecule type" value="Genomic_DNA"/>
</dbReference>
<evidence type="ECO:0000313" key="2">
    <source>
        <dbReference type="Proteomes" id="UP000000495"/>
    </source>
</evidence>
<dbReference type="eggNOG" id="COG2993">
    <property type="taxonomic scope" value="Bacteria"/>
</dbReference>
<dbReference type="STRING" id="765952.PUV_26650"/>
<accession>F8KV93</accession>
<dbReference type="SUPFAM" id="SSF46626">
    <property type="entry name" value="Cytochrome c"/>
    <property type="match status" value="1"/>
</dbReference>
<proteinExistence type="predicted"/>
<dbReference type="OrthoDB" id="9805440at2"/>
<reference key="1">
    <citation type="journal article" date="2011" name="Mol. Biol. Evol.">
        <title>Unity in variety -- the pan-genome of the Chlamydiae.</title>
        <authorList>
            <person name="Collingro A."/>
            <person name="Tischler P."/>
            <person name="Weinmaier T."/>
            <person name="Penz T."/>
            <person name="Heinz E."/>
            <person name="Brunham R.C."/>
            <person name="Read T.D."/>
            <person name="Bavoil P.M."/>
            <person name="Sachse K."/>
            <person name="Kahane S."/>
            <person name="Friedman M.G."/>
            <person name="Rattei T."/>
            <person name="Myers G.S.A."/>
            <person name="Horn M."/>
        </authorList>
    </citation>
    <scope>NUCLEOTIDE SEQUENCE</scope>
    <source>
        <strain>UV7</strain>
    </source>
</reference>
<reference evidence="1 2" key="2">
    <citation type="journal article" date="2011" name="Mol. Biol. Evol.">
        <title>Unity in variety--the pan-genome of the Chlamydiae.</title>
        <authorList>
            <person name="Collingro A."/>
            <person name="Tischler P."/>
            <person name="Weinmaier T."/>
            <person name="Penz T."/>
            <person name="Heinz E."/>
            <person name="Brunham R.C."/>
            <person name="Read T.D."/>
            <person name="Bavoil P.M."/>
            <person name="Sachse K."/>
            <person name="Kahane S."/>
            <person name="Friedman M.G."/>
            <person name="Rattei T."/>
            <person name="Myers G.S."/>
            <person name="Horn M."/>
        </authorList>
    </citation>
    <scope>NUCLEOTIDE SEQUENCE [LARGE SCALE GENOMIC DNA]</scope>
    <source>
        <strain evidence="2">UV7</strain>
    </source>
</reference>
<dbReference type="RefSeq" id="WP_006342129.1">
    <property type="nucleotide sequence ID" value="NC_015702.1"/>
</dbReference>
<dbReference type="Proteomes" id="UP000000495">
    <property type="component" value="Chromosome"/>
</dbReference>
<dbReference type="KEGG" id="puv:PUV_26650"/>
<dbReference type="Pfam" id="PF02433">
    <property type="entry name" value="FixO"/>
    <property type="match status" value="1"/>
</dbReference>
<dbReference type="Gene3D" id="1.10.760.10">
    <property type="entry name" value="Cytochrome c-like domain"/>
    <property type="match status" value="1"/>
</dbReference>
<dbReference type="GO" id="GO:0020037">
    <property type="term" value="F:heme binding"/>
    <property type="evidence" value="ECO:0007669"/>
    <property type="project" value="InterPro"/>
</dbReference>
<name>F8KV93_PARAV</name>
<dbReference type="InterPro" id="IPR036909">
    <property type="entry name" value="Cyt_c-like_dom_sf"/>
</dbReference>
<dbReference type="GO" id="GO:0009055">
    <property type="term" value="F:electron transfer activity"/>
    <property type="evidence" value="ECO:0007669"/>
    <property type="project" value="InterPro"/>
</dbReference>
<organism evidence="1 2">
    <name type="scientific">Parachlamydia acanthamoebae (strain UV7)</name>
    <dbReference type="NCBI Taxonomy" id="765952"/>
    <lineage>
        <taxon>Bacteria</taxon>
        <taxon>Pseudomonadati</taxon>
        <taxon>Chlamydiota</taxon>
        <taxon>Chlamydiia</taxon>
        <taxon>Parachlamydiales</taxon>
        <taxon>Parachlamydiaceae</taxon>
        <taxon>Parachlamydia</taxon>
    </lineage>
</organism>